<dbReference type="Pfam" id="PF12821">
    <property type="entry name" value="ThrE_2"/>
    <property type="match status" value="1"/>
</dbReference>
<gene>
    <name evidence="10" type="ORF">EXE63_28995</name>
</gene>
<keyword evidence="3 7" id="KW-1133">Transmembrane helix</keyword>
<evidence type="ECO:0000256" key="5">
    <source>
        <dbReference type="ARBA" id="ARBA00034125"/>
    </source>
</evidence>
<organism evidence="10 11">
    <name type="scientific">Mycolicibacterium frederiksbergense</name>
    <dbReference type="NCBI Taxonomy" id="117567"/>
    <lineage>
        <taxon>Bacteria</taxon>
        <taxon>Bacillati</taxon>
        <taxon>Actinomycetota</taxon>
        <taxon>Actinomycetes</taxon>
        <taxon>Mycobacteriales</taxon>
        <taxon>Mycobacteriaceae</taxon>
        <taxon>Mycolicibacterium</taxon>
    </lineage>
</organism>
<evidence type="ECO:0000256" key="2">
    <source>
        <dbReference type="ARBA" id="ARBA00022692"/>
    </source>
</evidence>
<comment type="similarity">
    <text evidence="5">Belongs to the ThrE exporter (TC 2.A.79) family.</text>
</comment>
<evidence type="ECO:0000256" key="4">
    <source>
        <dbReference type="ARBA" id="ARBA00023136"/>
    </source>
</evidence>
<dbReference type="GO" id="GO:0022857">
    <property type="term" value="F:transmembrane transporter activity"/>
    <property type="evidence" value="ECO:0007669"/>
    <property type="project" value="InterPro"/>
</dbReference>
<feature type="region of interest" description="Disordered" evidence="6">
    <location>
        <begin position="1"/>
        <end position="36"/>
    </location>
</feature>
<dbReference type="GO" id="GO:0016020">
    <property type="term" value="C:membrane"/>
    <property type="evidence" value="ECO:0007669"/>
    <property type="project" value="UniProtKB-SubCell"/>
</dbReference>
<dbReference type="Proteomes" id="UP000501849">
    <property type="component" value="Chromosome"/>
</dbReference>
<feature type="transmembrane region" description="Helical" evidence="7">
    <location>
        <begin position="429"/>
        <end position="449"/>
    </location>
</feature>
<evidence type="ECO:0000313" key="10">
    <source>
        <dbReference type="EMBL" id="QIV84470.1"/>
    </source>
</evidence>
<dbReference type="RefSeq" id="WP_168144800.1">
    <property type="nucleotide sequence ID" value="NZ_CBCSDT010000041.1"/>
</dbReference>
<dbReference type="Pfam" id="PF06738">
    <property type="entry name" value="ThrE"/>
    <property type="match status" value="1"/>
</dbReference>
<feature type="region of interest" description="Disordered" evidence="6">
    <location>
        <begin position="486"/>
        <end position="526"/>
    </location>
</feature>
<dbReference type="InterPro" id="IPR051361">
    <property type="entry name" value="ThrE/Ser_Exporter"/>
</dbReference>
<sequence length="526" mass="54758">MVFDRSEETARARRSLRGALRGRRDPAPIAGQRRRSANHVGDVYTRKVLDLTIRLAEVMLSSGSGTADIAATAQDVAQAYQLSDCVVDITFSTIIVSALPTADSPPLTIVRSVRARATDYTRLAELDKLVRRITSGGVTVDQAHEAMDVLSERPHPYPRWLATAGWAGFALGIAMLLGGNWLVCILAAVTSAVIDRVGRYLNRIGTPFFFQHAVGAAIATLVAVAAYRFADQGPTALVATGIVVLLSGMTLVGSVQDALTGHMLTAVGRLGDVIFLTAGIVVGIVAALQIATLAGVTIALHVDATESFVVPSEPLPIFIAVFGAALAGVCLTLASYAPLRSVVTAGFAAGAAQLALIGLGHAQIGHIFATGIASVGVGLLATLISIRRQAPALVTATAGITPMLPGLAVFRSVFYFAVDERFLDGIAQLLSAVAIALAIGSGVVMGELLGSPLRYRAGRVGDFLRIEGPPGLRRAVGRVVRLQPATDVPAPRAQSVALEPETSAEDSDGDEPPKETVDTDDGSPTN</sequence>
<feature type="domain" description="Threonine/serine exporter-like N-terminal" evidence="8">
    <location>
        <begin position="51"/>
        <end position="290"/>
    </location>
</feature>
<keyword evidence="2 7" id="KW-0812">Transmembrane</keyword>
<dbReference type="EMBL" id="CP038799">
    <property type="protein sequence ID" value="QIV84470.1"/>
    <property type="molecule type" value="Genomic_DNA"/>
</dbReference>
<feature type="transmembrane region" description="Helical" evidence="7">
    <location>
        <begin position="393"/>
        <end position="417"/>
    </location>
</feature>
<dbReference type="InterPro" id="IPR024528">
    <property type="entry name" value="ThrE_2"/>
</dbReference>
<evidence type="ECO:0000256" key="7">
    <source>
        <dbReference type="SAM" id="Phobius"/>
    </source>
</evidence>
<feature type="domain" description="Threonine/Serine exporter ThrE" evidence="9">
    <location>
        <begin position="321"/>
        <end position="447"/>
    </location>
</feature>
<dbReference type="InterPro" id="IPR010619">
    <property type="entry name" value="ThrE-like_N"/>
</dbReference>
<accession>A0A6H0SBC8</accession>
<feature type="transmembrane region" description="Helical" evidence="7">
    <location>
        <begin position="233"/>
        <end position="252"/>
    </location>
</feature>
<evidence type="ECO:0000256" key="3">
    <source>
        <dbReference type="ARBA" id="ARBA00022989"/>
    </source>
</evidence>
<evidence type="ECO:0000259" key="9">
    <source>
        <dbReference type="Pfam" id="PF12821"/>
    </source>
</evidence>
<name>A0A6H0SBC8_9MYCO</name>
<dbReference type="AlphaFoldDB" id="A0A6H0SBC8"/>
<feature type="transmembrane region" description="Helical" evidence="7">
    <location>
        <begin position="273"/>
        <end position="302"/>
    </location>
</feature>
<evidence type="ECO:0000256" key="6">
    <source>
        <dbReference type="SAM" id="MobiDB-lite"/>
    </source>
</evidence>
<keyword evidence="4 7" id="KW-0472">Membrane</keyword>
<protein>
    <submittedName>
        <fullName evidence="10">Threonine/serine exporter family protein</fullName>
    </submittedName>
</protein>
<feature type="transmembrane region" description="Helical" evidence="7">
    <location>
        <begin position="206"/>
        <end position="227"/>
    </location>
</feature>
<dbReference type="PANTHER" id="PTHR31082:SF4">
    <property type="entry name" value="PHEROMONE-REGULATED MEMBRANE PROTEIN 10"/>
    <property type="match status" value="1"/>
</dbReference>
<keyword evidence="11" id="KW-1185">Reference proteome</keyword>
<dbReference type="KEGG" id="mfre:EXE63_28995"/>
<feature type="transmembrane region" description="Helical" evidence="7">
    <location>
        <begin position="367"/>
        <end position="386"/>
    </location>
</feature>
<feature type="transmembrane region" description="Helical" evidence="7">
    <location>
        <begin position="341"/>
        <end position="361"/>
    </location>
</feature>
<feature type="compositionally biased region" description="Basic and acidic residues" evidence="6">
    <location>
        <begin position="1"/>
        <end position="11"/>
    </location>
</feature>
<feature type="transmembrane region" description="Helical" evidence="7">
    <location>
        <begin position="314"/>
        <end position="334"/>
    </location>
</feature>
<comment type="subcellular location">
    <subcellularLocation>
        <location evidence="1">Membrane</location>
        <topology evidence="1">Multi-pass membrane protein</topology>
    </subcellularLocation>
</comment>
<reference evidence="10 11" key="1">
    <citation type="submission" date="2019-04" db="EMBL/GenBank/DDBJ databases">
        <title>Draft, Whole-Genome Sequence of the Anthracene-degrading Mycobacterium frederiksbergense LB501T, Isolated from a Polycyclic Aromatic Hydrocarbon (PAH)-Contaminated Soil.</title>
        <authorList>
            <person name="Augelletti F."/>
        </authorList>
    </citation>
    <scope>NUCLEOTIDE SEQUENCE [LARGE SCALE GENOMIC DNA]</scope>
    <source>
        <strain evidence="10 11">LB 501T</strain>
    </source>
</reference>
<dbReference type="PANTHER" id="PTHR31082">
    <property type="entry name" value="PHEROMONE-REGULATED MEMBRANE PROTEIN 10"/>
    <property type="match status" value="1"/>
</dbReference>
<feature type="transmembrane region" description="Helical" evidence="7">
    <location>
        <begin position="166"/>
        <end position="194"/>
    </location>
</feature>
<proteinExistence type="inferred from homology"/>
<evidence type="ECO:0000259" key="8">
    <source>
        <dbReference type="Pfam" id="PF06738"/>
    </source>
</evidence>
<evidence type="ECO:0000256" key="1">
    <source>
        <dbReference type="ARBA" id="ARBA00004141"/>
    </source>
</evidence>
<evidence type="ECO:0000313" key="11">
    <source>
        <dbReference type="Proteomes" id="UP000501849"/>
    </source>
</evidence>